<organism evidence="2 3">
    <name type="scientific">Tessaracoccus lacteus</name>
    <dbReference type="NCBI Taxonomy" id="3041766"/>
    <lineage>
        <taxon>Bacteria</taxon>
        <taxon>Bacillati</taxon>
        <taxon>Actinomycetota</taxon>
        <taxon>Actinomycetes</taxon>
        <taxon>Propionibacteriales</taxon>
        <taxon>Propionibacteriaceae</taxon>
        <taxon>Tessaracoccus</taxon>
    </lineage>
</organism>
<evidence type="ECO:0000313" key="2">
    <source>
        <dbReference type="EMBL" id="WGT47033.1"/>
    </source>
</evidence>
<name>A0ABY8PXB1_9ACTN</name>
<reference evidence="2 3" key="1">
    <citation type="journal article" date="2008" name="Int. J. Syst. Evol. Microbiol.">
        <title>Tessaracoccus flavescens sp. nov., isolated from marine sediment.</title>
        <authorList>
            <person name="Lee D.W."/>
            <person name="Lee S.D."/>
        </authorList>
    </citation>
    <scope>NUCLEOTIDE SEQUENCE [LARGE SCALE GENOMIC DNA]</scope>
    <source>
        <strain evidence="2 3">T21</strain>
    </source>
</reference>
<proteinExistence type="predicted"/>
<feature type="region of interest" description="Disordered" evidence="1">
    <location>
        <begin position="32"/>
        <end position="66"/>
    </location>
</feature>
<dbReference type="EMBL" id="CP123967">
    <property type="protein sequence ID" value="WGT47033.1"/>
    <property type="molecule type" value="Genomic_DNA"/>
</dbReference>
<evidence type="ECO:0000313" key="3">
    <source>
        <dbReference type="Proteomes" id="UP001244136"/>
    </source>
</evidence>
<gene>
    <name evidence="2" type="ORF">QH948_13065</name>
</gene>
<keyword evidence="3" id="KW-1185">Reference proteome</keyword>
<sequence>MTRLRDIYGPGHTHLDYQRALAAGHETGWWDEHGVTAPWPEDLHEWPPAPVTTDQPDPIETDQPPF</sequence>
<dbReference type="RefSeq" id="WP_281144774.1">
    <property type="nucleotide sequence ID" value="NZ_CP123967.1"/>
</dbReference>
<protein>
    <submittedName>
        <fullName evidence="2">Uncharacterized protein</fullName>
    </submittedName>
</protein>
<dbReference type="Proteomes" id="UP001244136">
    <property type="component" value="Chromosome"/>
</dbReference>
<evidence type="ECO:0000256" key="1">
    <source>
        <dbReference type="SAM" id="MobiDB-lite"/>
    </source>
</evidence>
<accession>A0ABY8PXB1</accession>